<reference evidence="2" key="1">
    <citation type="submission" date="2020-03" db="EMBL/GenBank/DDBJ databases">
        <authorList>
            <person name="Weist P."/>
        </authorList>
    </citation>
    <scope>NUCLEOTIDE SEQUENCE</scope>
</reference>
<organism evidence="2 3">
    <name type="scientific">Pleuronectes platessa</name>
    <name type="common">European plaice</name>
    <dbReference type="NCBI Taxonomy" id="8262"/>
    <lineage>
        <taxon>Eukaryota</taxon>
        <taxon>Metazoa</taxon>
        <taxon>Chordata</taxon>
        <taxon>Craniata</taxon>
        <taxon>Vertebrata</taxon>
        <taxon>Euteleostomi</taxon>
        <taxon>Actinopterygii</taxon>
        <taxon>Neopterygii</taxon>
        <taxon>Teleostei</taxon>
        <taxon>Neoteleostei</taxon>
        <taxon>Acanthomorphata</taxon>
        <taxon>Carangaria</taxon>
        <taxon>Pleuronectiformes</taxon>
        <taxon>Pleuronectoidei</taxon>
        <taxon>Pleuronectidae</taxon>
        <taxon>Pleuronectes</taxon>
    </lineage>
</organism>
<feature type="compositionally biased region" description="Basic and acidic residues" evidence="1">
    <location>
        <begin position="47"/>
        <end position="56"/>
    </location>
</feature>
<sequence>MPRTKELNRFGVFAQETLKQAAEERGTFQNDSFSQVEPTQTEAGETEDGRRDDKSPNKSLRLSRGSLAPLAPVAPVAPLAPGSAHMEHRGPFMHQWWGGNRIRRCRRSQEGAPLEDASSGGHMT</sequence>
<evidence type="ECO:0000313" key="2">
    <source>
        <dbReference type="EMBL" id="CAB1450504.1"/>
    </source>
</evidence>
<name>A0A9N7VJ89_PLEPL</name>
<keyword evidence="3" id="KW-1185">Reference proteome</keyword>
<evidence type="ECO:0000313" key="3">
    <source>
        <dbReference type="Proteomes" id="UP001153269"/>
    </source>
</evidence>
<feature type="region of interest" description="Disordered" evidence="1">
    <location>
        <begin position="23"/>
        <end position="70"/>
    </location>
</feature>
<comment type="caution">
    <text evidence="2">The sequence shown here is derived from an EMBL/GenBank/DDBJ whole genome shotgun (WGS) entry which is preliminary data.</text>
</comment>
<protein>
    <submittedName>
        <fullName evidence="2">Uncharacterized protein</fullName>
    </submittedName>
</protein>
<gene>
    <name evidence="2" type="ORF">PLEPLA_LOCUS38196</name>
</gene>
<dbReference type="Proteomes" id="UP001153269">
    <property type="component" value="Unassembled WGS sequence"/>
</dbReference>
<proteinExistence type="predicted"/>
<evidence type="ECO:0000256" key="1">
    <source>
        <dbReference type="SAM" id="MobiDB-lite"/>
    </source>
</evidence>
<accession>A0A9N7VJ89</accession>
<dbReference type="EMBL" id="CADEAL010004057">
    <property type="protein sequence ID" value="CAB1450504.1"/>
    <property type="molecule type" value="Genomic_DNA"/>
</dbReference>
<dbReference type="AlphaFoldDB" id="A0A9N7VJ89"/>
<feature type="compositionally biased region" description="Polar residues" evidence="1">
    <location>
        <begin position="27"/>
        <end position="43"/>
    </location>
</feature>